<dbReference type="AlphaFoldDB" id="A0A7W6P1P8"/>
<dbReference type="RefSeq" id="WP_183791177.1">
    <property type="nucleotide sequence ID" value="NZ_JACIDU010000005.1"/>
</dbReference>
<proteinExistence type="predicted"/>
<protein>
    <recommendedName>
        <fullName evidence="4">Helix-turn-helix domain-containing protein</fullName>
    </recommendedName>
</protein>
<gene>
    <name evidence="2" type="ORF">GGQ66_001584</name>
</gene>
<evidence type="ECO:0000313" key="3">
    <source>
        <dbReference type="Proteomes" id="UP000584824"/>
    </source>
</evidence>
<feature type="compositionally biased region" description="Polar residues" evidence="1">
    <location>
        <begin position="129"/>
        <end position="139"/>
    </location>
</feature>
<organism evidence="2 3">
    <name type="scientific">Allorhizobium borbori</name>
    <dbReference type="NCBI Taxonomy" id="485907"/>
    <lineage>
        <taxon>Bacteria</taxon>
        <taxon>Pseudomonadati</taxon>
        <taxon>Pseudomonadota</taxon>
        <taxon>Alphaproteobacteria</taxon>
        <taxon>Hyphomicrobiales</taxon>
        <taxon>Rhizobiaceae</taxon>
        <taxon>Rhizobium/Agrobacterium group</taxon>
        <taxon>Allorhizobium</taxon>
    </lineage>
</organism>
<dbReference type="Pfam" id="PF13730">
    <property type="entry name" value="HTH_36"/>
    <property type="match status" value="1"/>
</dbReference>
<accession>A0A7W6P1P8</accession>
<feature type="region of interest" description="Disordered" evidence="1">
    <location>
        <begin position="123"/>
        <end position="146"/>
    </location>
</feature>
<sequence length="383" mass="43159">MKKPVSRVWKWRRAVANSAFSASTKHVLSKLSYFMDEDGDSCFPSIKDLCEATSLSKNTVRHHLELAAAAGWVSVLPIGSAGLHGQKWRRKSYYARWPDEQSHAYPLETTEAETMVEGGSIDSAKVGQPLTQDNTTPRISPSARAGVREIAEPDRRKIDGQFRKWAALWPRRSRKKDGIAALRLWRGLTDAQREAALVLTPRYLRTVRDKTKLCGPETALRRRIWESDGVQVKAAFKGPLWMACYFWRLLQPAVSAVTFTGLEEKMIADGSRTREQLVREKRRKFGWPAANRMVSLWHEKRSFFCPAHVEPLGDLFVWVATESLLFAAWARLAEARDWPLPSPIGKGLFFPRVASLDGDLDEAVAAALAAFEVQAAGVFHERT</sequence>
<keyword evidence="3" id="KW-1185">Reference proteome</keyword>
<dbReference type="Proteomes" id="UP000584824">
    <property type="component" value="Unassembled WGS sequence"/>
</dbReference>
<reference evidence="2 3" key="1">
    <citation type="submission" date="2020-08" db="EMBL/GenBank/DDBJ databases">
        <title>Genomic Encyclopedia of Type Strains, Phase IV (KMG-IV): sequencing the most valuable type-strain genomes for metagenomic binning, comparative biology and taxonomic classification.</title>
        <authorList>
            <person name="Goeker M."/>
        </authorList>
    </citation>
    <scope>NUCLEOTIDE SEQUENCE [LARGE SCALE GENOMIC DNA]</scope>
    <source>
        <strain evidence="2 3">DSM 26385</strain>
    </source>
</reference>
<comment type="caution">
    <text evidence="2">The sequence shown here is derived from an EMBL/GenBank/DDBJ whole genome shotgun (WGS) entry which is preliminary data.</text>
</comment>
<name>A0A7W6P1P8_9HYPH</name>
<evidence type="ECO:0000313" key="2">
    <source>
        <dbReference type="EMBL" id="MBB4103029.1"/>
    </source>
</evidence>
<dbReference type="EMBL" id="JACIDU010000005">
    <property type="protein sequence ID" value="MBB4103029.1"/>
    <property type="molecule type" value="Genomic_DNA"/>
</dbReference>
<evidence type="ECO:0000256" key="1">
    <source>
        <dbReference type="SAM" id="MobiDB-lite"/>
    </source>
</evidence>
<evidence type="ECO:0008006" key="4">
    <source>
        <dbReference type="Google" id="ProtNLM"/>
    </source>
</evidence>